<dbReference type="PROSITE" id="PS50837">
    <property type="entry name" value="NACHT"/>
    <property type="match status" value="1"/>
</dbReference>
<dbReference type="Pfam" id="PF05729">
    <property type="entry name" value="NACHT"/>
    <property type="match status" value="1"/>
</dbReference>
<dbReference type="PANTHER" id="PTHR46844">
    <property type="entry name" value="SLR5058 PROTEIN"/>
    <property type="match status" value="1"/>
</dbReference>
<dbReference type="PANTHER" id="PTHR46844:SF1">
    <property type="entry name" value="SLR5058 PROTEIN"/>
    <property type="match status" value="1"/>
</dbReference>
<accession>A0ABY9RYA2</accession>
<keyword evidence="3" id="KW-1185">Reference proteome</keyword>
<dbReference type="RefSeq" id="WP_309548968.1">
    <property type="nucleotide sequence ID" value="NZ_CP133762.1"/>
</dbReference>
<feature type="domain" description="NACHT" evidence="1">
    <location>
        <begin position="1"/>
        <end position="271"/>
    </location>
</feature>
<proteinExistence type="predicted"/>
<evidence type="ECO:0000313" key="3">
    <source>
        <dbReference type="Proteomes" id="UP001250858"/>
    </source>
</evidence>
<dbReference type="Gene3D" id="3.40.50.300">
    <property type="entry name" value="P-loop containing nucleotide triphosphate hydrolases"/>
    <property type="match status" value="1"/>
</dbReference>
<dbReference type="InterPro" id="IPR027417">
    <property type="entry name" value="P-loop_NTPase"/>
</dbReference>
<dbReference type="EMBL" id="CP133762">
    <property type="protein sequence ID" value="WMX46441.1"/>
    <property type="molecule type" value="Genomic_DNA"/>
</dbReference>
<protein>
    <submittedName>
        <fullName evidence="2">NACHT domain-containing protein</fullName>
    </submittedName>
</protein>
<evidence type="ECO:0000313" key="2">
    <source>
        <dbReference type="EMBL" id="WMX46441.1"/>
    </source>
</evidence>
<reference evidence="2 3" key="1">
    <citation type="submission" date="2023-09" db="EMBL/GenBank/DDBJ databases">
        <title>Complete genome of Streptomyces roseicoloratus T14.</title>
        <authorList>
            <person name="Bashizi T."/>
            <person name="Kim M.-J."/>
            <person name="Lee G."/>
            <person name="Tagele S.B."/>
            <person name="Shin J.-H."/>
        </authorList>
    </citation>
    <scope>NUCLEOTIDE SEQUENCE [LARGE SCALE GENOMIC DNA]</scope>
    <source>
        <strain evidence="2 3">T14</strain>
    </source>
</reference>
<organism evidence="2 3">
    <name type="scientific">Streptomyces roseicoloratus</name>
    <dbReference type="NCBI Taxonomy" id="2508722"/>
    <lineage>
        <taxon>Bacteria</taxon>
        <taxon>Bacillati</taxon>
        <taxon>Actinomycetota</taxon>
        <taxon>Actinomycetes</taxon>
        <taxon>Kitasatosporales</taxon>
        <taxon>Streptomycetaceae</taxon>
        <taxon>Streptomyces</taxon>
    </lineage>
</organism>
<name>A0ABY9RYA2_9ACTN</name>
<dbReference type="Proteomes" id="UP001250858">
    <property type="component" value="Chromosome"/>
</dbReference>
<sequence length="583" mass="64055">MIDKAPDGWAGRVLADGRGLLLVDGLDEVTQDDREDAHTWLSGLLARYPDTRCVATVRPHAVAPDWLAAESFEELTLLPLRGEDIQAFVTAWHDAARLDADERDRAALDDLERDLAQQFRLNPNLAELARTPLLCAVICALHRLREGFLPETRWELYDSALAMLLGTRDERRRVDAPDGIRMSVEEHQQLLQRLAAWLVRVGQTEFTREQALQRVERTLPGMPRVQAQGTPAEVLTHLINRSGLLQERTDDVFHFAHRTFQDFLAAKECVEDDCLPELLRHAYDQQWHDVLLLAAGHCKRRDLPVLVEGLLKAGSGTRRRDLKTTLYVMAALCAQHAAWLDEGLRRRVENAVRSVIPPRNPPQAAQLARLGGSVLPLLPSPEDVPKDGVGHVVELIAAVGGAEALPYARSFSEAGLGQHFGASWAAFPAEAFAHQVLAHLSGPEVVVVPTSRHLELLGDLPGLTSVILAGGFTVEEITRHLGSRPLSYLAWIPDHTGFAVLESLDTSRLTVIMLVRARSGTALGPLAGLPALRHLSLVNLEPDGRPLDLTPLHGLADLTVTVNGVLREDVLGADVLGDRLTLT</sequence>
<gene>
    <name evidence="2" type="ORF">RGF97_18555</name>
</gene>
<evidence type="ECO:0000259" key="1">
    <source>
        <dbReference type="PROSITE" id="PS50837"/>
    </source>
</evidence>
<dbReference type="InterPro" id="IPR007111">
    <property type="entry name" value="NACHT_NTPase"/>
</dbReference>